<dbReference type="EMBL" id="AWVQ01000037">
    <property type="protein sequence ID" value="ERK73211.1"/>
    <property type="molecule type" value="Genomic_DNA"/>
</dbReference>
<dbReference type="AlphaFoldDB" id="U2RWR3"/>
<dbReference type="HOGENOM" id="CLU_2666621_0_0_11"/>
<organism evidence="1 2">
    <name type="scientific">Leifsonia aquatica ATCC 14665</name>
    <dbReference type="NCBI Taxonomy" id="1358026"/>
    <lineage>
        <taxon>Bacteria</taxon>
        <taxon>Bacillati</taxon>
        <taxon>Actinomycetota</taxon>
        <taxon>Actinomycetes</taxon>
        <taxon>Micrococcales</taxon>
        <taxon>Microbacteriaceae</taxon>
        <taxon>Leifsonia</taxon>
    </lineage>
</organism>
<dbReference type="Proteomes" id="UP000016605">
    <property type="component" value="Unassembled WGS sequence"/>
</dbReference>
<proteinExistence type="predicted"/>
<protein>
    <submittedName>
        <fullName evidence="1">Uncharacterized protein</fullName>
    </submittedName>
</protein>
<reference evidence="1 2" key="1">
    <citation type="submission" date="2013-08" db="EMBL/GenBank/DDBJ databases">
        <authorList>
            <person name="Weinstock G."/>
            <person name="Sodergren E."/>
            <person name="Wylie T."/>
            <person name="Fulton L."/>
            <person name="Fulton R."/>
            <person name="Fronick C."/>
            <person name="O'Laughlin M."/>
            <person name="Godfrey J."/>
            <person name="Miner T."/>
            <person name="Herter B."/>
            <person name="Appelbaum E."/>
            <person name="Cordes M."/>
            <person name="Lek S."/>
            <person name="Wollam A."/>
            <person name="Pepin K.H."/>
            <person name="Palsikar V.B."/>
            <person name="Mitreva M."/>
            <person name="Wilson R.K."/>
        </authorList>
    </citation>
    <scope>NUCLEOTIDE SEQUENCE [LARGE SCALE GENOMIC DNA]</scope>
    <source>
        <strain evidence="1 2">ATCC 14665</strain>
    </source>
</reference>
<accession>U2RWR3</accession>
<sequence>MLTSGLFPFAVVGFGRLAVLDEHCQLGLQGSLCLLLFSQLVRCSTAGSDGVLQCLFGSAAKIRQSGLGGIGLAGK</sequence>
<evidence type="ECO:0000313" key="2">
    <source>
        <dbReference type="Proteomes" id="UP000016605"/>
    </source>
</evidence>
<gene>
    <name evidence="1" type="ORF">N136_00403</name>
</gene>
<name>U2RWR3_LEIAQ</name>
<comment type="caution">
    <text evidence="1">The sequence shown here is derived from an EMBL/GenBank/DDBJ whole genome shotgun (WGS) entry which is preliminary data.</text>
</comment>
<evidence type="ECO:0000313" key="1">
    <source>
        <dbReference type="EMBL" id="ERK73211.1"/>
    </source>
</evidence>